<comment type="caution">
    <text evidence="1">The sequence shown here is derived from an EMBL/GenBank/DDBJ whole genome shotgun (WGS) entry which is preliminary data.</text>
</comment>
<protein>
    <submittedName>
        <fullName evidence="1">Uncharacterized protein</fullName>
    </submittedName>
</protein>
<name>A0ABU4DJJ6_9ACTN</name>
<reference evidence="1 2" key="1">
    <citation type="submission" date="2023-10" db="EMBL/GenBank/DDBJ databases">
        <title>Development of a sustainable strategy for remediation of hydrocarbon-contaminated territories based on the waste exchange concept.</title>
        <authorList>
            <person name="Krivoruchko A."/>
        </authorList>
    </citation>
    <scope>NUCLEOTIDE SEQUENCE [LARGE SCALE GENOMIC DNA]</scope>
    <source>
        <strain evidence="1 2">IEGM 1266</strain>
    </source>
</reference>
<dbReference type="RefSeq" id="WP_317505647.1">
    <property type="nucleotide sequence ID" value="NZ_JAWLKI010000038.1"/>
</dbReference>
<evidence type="ECO:0000313" key="2">
    <source>
        <dbReference type="Proteomes" id="UP001185779"/>
    </source>
</evidence>
<dbReference type="EMBL" id="JAWLKI010000038">
    <property type="protein sequence ID" value="MDV6309936.1"/>
    <property type="molecule type" value="Genomic_DNA"/>
</dbReference>
<gene>
    <name evidence="1" type="ORF">R3P94_21955</name>
</gene>
<evidence type="ECO:0000313" key="1">
    <source>
        <dbReference type="EMBL" id="MDV6309936.1"/>
    </source>
</evidence>
<keyword evidence="2" id="KW-1185">Reference proteome</keyword>
<proteinExistence type="predicted"/>
<organism evidence="1 2">
    <name type="scientific">Gordonia amicalis</name>
    <dbReference type="NCBI Taxonomy" id="89053"/>
    <lineage>
        <taxon>Bacteria</taxon>
        <taxon>Bacillati</taxon>
        <taxon>Actinomycetota</taxon>
        <taxon>Actinomycetes</taxon>
        <taxon>Mycobacteriales</taxon>
        <taxon>Gordoniaceae</taxon>
        <taxon>Gordonia</taxon>
    </lineage>
</organism>
<dbReference type="Proteomes" id="UP001185779">
    <property type="component" value="Unassembled WGS sequence"/>
</dbReference>
<accession>A0ABU4DJJ6</accession>
<sequence length="78" mass="8764">MAAPKTGPTRIVTVERAQADIDEFEFFLSFGMGIEAACERLGMHPRTVYRRYAFLGRTDWPAGMAALNARRRTQQVAS</sequence>